<evidence type="ECO:0000313" key="3">
    <source>
        <dbReference type="Proteomes" id="UP000318288"/>
    </source>
</evidence>
<feature type="binding site" evidence="1">
    <location>
        <position position="190"/>
    </location>
    <ligand>
        <name>Zn(2+)</name>
        <dbReference type="ChEBI" id="CHEBI:29105"/>
    </ligand>
</feature>
<evidence type="ECO:0000256" key="1">
    <source>
        <dbReference type="PIRSR" id="PIRSR605019-1"/>
    </source>
</evidence>
<accession>A0A5C6F907</accession>
<proteinExistence type="predicted"/>
<dbReference type="Gene3D" id="1.10.340.30">
    <property type="entry name" value="Hypothetical protein, domain 2"/>
    <property type="match status" value="1"/>
</dbReference>
<organism evidence="2 3">
    <name type="scientific">Rubripirellula tenax</name>
    <dbReference type="NCBI Taxonomy" id="2528015"/>
    <lineage>
        <taxon>Bacteria</taxon>
        <taxon>Pseudomonadati</taxon>
        <taxon>Planctomycetota</taxon>
        <taxon>Planctomycetia</taxon>
        <taxon>Pirellulales</taxon>
        <taxon>Pirellulaceae</taxon>
        <taxon>Rubripirellula</taxon>
    </lineage>
</organism>
<evidence type="ECO:0000313" key="2">
    <source>
        <dbReference type="EMBL" id="TWU56897.1"/>
    </source>
</evidence>
<dbReference type="GO" id="GO:0006284">
    <property type="term" value="P:base-excision repair"/>
    <property type="evidence" value="ECO:0007669"/>
    <property type="project" value="InterPro"/>
</dbReference>
<dbReference type="EC" id="3.2.2.20" evidence="2"/>
<dbReference type="GO" id="GO:0046872">
    <property type="term" value="F:metal ion binding"/>
    <property type="evidence" value="ECO:0007669"/>
    <property type="project" value="UniProtKB-KW"/>
</dbReference>
<dbReference type="SUPFAM" id="SSF48150">
    <property type="entry name" value="DNA-glycosylase"/>
    <property type="match status" value="1"/>
</dbReference>
<comment type="caution">
    <text evidence="2">The sequence shown here is derived from an EMBL/GenBank/DDBJ whole genome shotgun (WGS) entry which is preliminary data.</text>
</comment>
<dbReference type="Proteomes" id="UP000318288">
    <property type="component" value="Unassembled WGS sequence"/>
</dbReference>
<feature type="binding site" evidence="1">
    <location>
        <position position="17"/>
    </location>
    <ligand>
        <name>Zn(2+)</name>
        <dbReference type="ChEBI" id="CHEBI:29105"/>
    </ligand>
</feature>
<feature type="binding site" evidence="1">
    <location>
        <position position="30"/>
    </location>
    <ligand>
        <name>Zn(2+)</name>
        <dbReference type="ChEBI" id="CHEBI:29105"/>
    </ligand>
</feature>
<sequence length="208" mass="24144">MSNDEDLLLGSDSVNRCWWCGSNPEYVQYHDEEWGMPIDDDTRLFEKMCLEGFQSGLSWLTILKKRNSFRTAFDGFNFQKVVHFDQTDVDRLMANASIVRHRGKIQSTINNAGRAIEMVAEFGSLATFFWSFEAKRHTSPKTRADVVPMTDESTRMSKEMKRRGWTFVGPTTCYAMMQSMGIVNDHLRRCHHWKVVQDARKAFVRPSL</sequence>
<dbReference type="PANTHER" id="PTHR30037:SF4">
    <property type="entry name" value="DNA-3-METHYLADENINE GLYCOSYLASE I"/>
    <property type="match status" value="1"/>
</dbReference>
<dbReference type="RefSeq" id="WP_146458301.1">
    <property type="nucleotide sequence ID" value="NZ_SJPW01000003.1"/>
</dbReference>
<keyword evidence="2" id="KW-0378">Hydrolase</keyword>
<keyword evidence="3" id="KW-1185">Reference proteome</keyword>
<keyword evidence="1" id="KW-0862">Zinc</keyword>
<keyword evidence="2" id="KW-0326">Glycosidase</keyword>
<reference evidence="2 3" key="1">
    <citation type="submission" date="2019-02" db="EMBL/GenBank/DDBJ databases">
        <title>Deep-cultivation of Planctomycetes and their phenomic and genomic characterization uncovers novel biology.</title>
        <authorList>
            <person name="Wiegand S."/>
            <person name="Jogler M."/>
            <person name="Boedeker C."/>
            <person name="Pinto D."/>
            <person name="Vollmers J."/>
            <person name="Rivas-Marin E."/>
            <person name="Kohn T."/>
            <person name="Peeters S.H."/>
            <person name="Heuer A."/>
            <person name="Rast P."/>
            <person name="Oberbeckmann S."/>
            <person name="Bunk B."/>
            <person name="Jeske O."/>
            <person name="Meyerdierks A."/>
            <person name="Storesund J.E."/>
            <person name="Kallscheuer N."/>
            <person name="Luecker S."/>
            <person name="Lage O.M."/>
            <person name="Pohl T."/>
            <person name="Merkel B.J."/>
            <person name="Hornburger P."/>
            <person name="Mueller R.-W."/>
            <person name="Bruemmer F."/>
            <person name="Labrenz M."/>
            <person name="Spormann A.M."/>
            <person name="Op Den Camp H."/>
            <person name="Overmann J."/>
            <person name="Amann R."/>
            <person name="Jetten M.S.M."/>
            <person name="Mascher T."/>
            <person name="Medema M.H."/>
            <person name="Devos D.P."/>
            <person name="Kaster A.-K."/>
            <person name="Ovreas L."/>
            <person name="Rohde M."/>
            <person name="Galperin M.Y."/>
            <person name="Jogler C."/>
        </authorList>
    </citation>
    <scope>NUCLEOTIDE SEQUENCE [LARGE SCALE GENOMIC DNA]</scope>
    <source>
        <strain evidence="2 3">Poly51</strain>
    </source>
</reference>
<dbReference type="OrthoDB" id="9807664at2"/>
<dbReference type="AlphaFoldDB" id="A0A5C6F907"/>
<dbReference type="InterPro" id="IPR011257">
    <property type="entry name" value="DNA_glycosylase"/>
</dbReference>
<dbReference type="Pfam" id="PF03352">
    <property type="entry name" value="Adenine_glyco"/>
    <property type="match status" value="1"/>
</dbReference>
<dbReference type="EMBL" id="SJPW01000003">
    <property type="protein sequence ID" value="TWU56897.1"/>
    <property type="molecule type" value="Genomic_DNA"/>
</dbReference>
<dbReference type="InterPro" id="IPR052891">
    <property type="entry name" value="DNA-3mA_glycosylase"/>
</dbReference>
<keyword evidence="1" id="KW-0479">Metal-binding</keyword>
<dbReference type="GO" id="GO:0008725">
    <property type="term" value="F:DNA-3-methyladenine glycosylase activity"/>
    <property type="evidence" value="ECO:0007669"/>
    <property type="project" value="UniProtKB-EC"/>
</dbReference>
<feature type="binding site" evidence="1">
    <location>
        <position position="186"/>
    </location>
    <ligand>
        <name>Zn(2+)</name>
        <dbReference type="ChEBI" id="CHEBI:29105"/>
    </ligand>
</feature>
<dbReference type="InterPro" id="IPR005019">
    <property type="entry name" value="Adenine_glyco"/>
</dbReference>
<name>A0A5C6F907_9BACT</name>
<protein>
    <submittedName>
        <fullName evidence="2">DNA-3-methyladenine glycosylase 1</fullName>
        <ecNumber evidence="2">3.2.2.20</ecNumber>
    </submittedName>
</protein>
<dbReference type="PANTHER" id="PTHR30037">
    <property type="entry name" value="DNA-3-METHYLADENINE GLYCOSYLASE 1"/>
    <property type="match status" value="1"/>
</dbReference>
<gene>
    <name evidence="2" type="primary">tag</name>
    <name evidence="2" type="ORF">Poly51_28150</name>
</gene>